<sequence>MVEELDDSLDKHEHRQYFIDYMVDVDRNWKPHTHCGLDTSDPTEKYNIQFRNRSILLVDAKHDLSDNRVLSTDVPGTALEEQGYDDTDNELRDDEDRNSDNGHIENLETNFCSTTVGENTYYNNILKPLLADYTSLNEAKIGDKFDVLACKV</sequence>
<proteinExistence type="predicted"/>
<protein>
    <submittedName>
        <fullName evidence="2">Uncharacterized protein</fullName>
    </submittedName>
</protein>
<dbReference type="Proteomes" id="UP001209540">
    <property type="component" value="Unassembled WGS sequence"/>
</dbReference>
<gene>
    <name evidence="2" type="ORF">BDA99DRAFT_604017</name>
</gene>
<dbReference type="EMBL" id="JAIXMP010000010">
    <property type="protein sequence ID" value="KAI9266692.1"/>
    <property type="molecule type" value="Genomic_DNA"/>
</dbReference>
<feature type="compositionally biased region" description="Acidic residues" evidence="1">
    <location>
        <begin position="82"/>
        <end position="93"/>
    </location>
</feature>
<organism evidence="2 3">
    <name type="scientific">Phascolomyces articulosus</name>
    <dbReference type="NCBI Taxonomy" id="60185"/>
    <lineage>
        <taxon>Eukaryota</taxon>
        <taxon>Fungi</taxon>
        <taxon>Fungi incertae sedis</taxon>
        <taxon>Mucoromycota</taxon>
        <taxon>Mucoromycotina</taxon>
        <taxon>Mucoromycetes</taxon>
        <taxon>Mucorales</taxon>
        <taxon>Lichtheimiaceae</taxon>
        <taxon>Phascolomyces</taxon>
    </lineage>
</organism>
<name>A0AAD5PH13_9FUNG</name>
<dbReference type="AlphaFoldDB" id="A0AAD5PH13"/>
<reference evidence="2" key="2">
    <citation type="submission" date="2023-02" db="EMBL/GenBank/DDBJ databases">
        <authorList>
            <consortium name="DOE Joint Genome Institute"/>
            <person name="Mondo S.J."/>
            <person name="Chang Y."/>
            <person name="Wang Y."/>
            <person name="Ahrendt S."/>
            <person name="Andreopoulos W."/>
            <person name="Barry K."/>
            <person name="Beard J."/>
            <person name="Benny G.L."/>
            <person name="Blankenship S."/>
            <person name="Bonito G."/>
            <person name="Cuomo C."/>
            <person name="Desiro A."/>
            <person name="Gervers K.A."/>
            <person name="Hundley H."/>
            <person name="Kuo A."/>
            <person name="LaButti K."/>
            <person name="Lang B.F."/>
            <person name="Lipzen A."/>
            <person name="O'Donnell K."/>
            <person name="Pangilinan J."/>
            <person name="Reynolds N."/>
            <person name="Sandor L."/>
            <person name="Smith M.W."/>
            <person name="Tsang A."/>
            <person name="Grigoriev I.V."/>
            <person name="Stajich J.E."/>
            <person name="Spatafora J.W."/>
        </authorList>
    </citation>
    <scope>NUCLEOTIDE SEQUENCE</scope>
    <source>
        <strain evidence="2">RSA 2281</strain>
    </source>
</reference>
<keyword evidence="3" id="KW-1185">Reference proteome</keyword>
<reference evidence="2" key="1">
    <citation type="journal article" date="2022" name="IScience">
        <title>Evolution of zygomycete secretomes and the origins of terrestrial fungal ecologies.</title>
        <authorList>
            <person name="Chang Y."/>
            <person name="Wang Y."/>
            <person name="Mondo S."/>
            <person name="Ahrendt S."/>
            <person name="Andreopoulos W."/>
            <person name="Barry K."/>
            <person name="Beard J."/>
            <person name="Benny G.L."/>
            <person name="Blankenship S."/>
            <person name="Bonito G."/>
            <person name="Cuomo C."/>
            <person name="Desiro A."/>
            <person name="Gervers K.A."/>
            <person name="Hundley H."/>
            <person name="Kuo A."/>
            <person name="LaButti K."/>
            <person name="Lang B.F."/>
            <person name="Lipzen A."/>
            <person name="O'Donnell K."/>
            <person name="Pangilinan J."/>
            <person name="Reynolds N."/>
            <person name="Sandor L."/>
            <person name="Smith M.E."/>
            <person name="Tsang A."/>
            <person name="Grigoriev I.V."/>
            <person name="Stajich J.E."/>
            <person name="Spatafora J.W."/>
        </authorList>
    </citation>
    <scope>NUCLEOTIDE SEQUENCE</scope>
    <source>
        <strain evidence="2">RSA 2281</strain>
    </source>
</reference>
<feature type="compositionally biased region" description="Basic and acidic residues" evidence="1">
    <location>
        <begin position="94"/>
        <end position="105"/>
    </location>
</feature>
<feature type="region of interest" description="Disordered" evidence="1">
    <location>
        <begin position="79"/>
        <end position="105"/>
    </location>
</feature>
<comment type="caution">
    <text evidence="2">The sequence shown here is derived from an EMBL/GenBank/DDBJ whole genome shotgun (WGS) entry which is preliminary data.</text>
</comment>
<evidence type="ECO:0000313" key="2">
    <source>
        <dbReference type="EMBL" id="KAI9266692.1"/>
    </source>
</evidence>
<accession>A0AAD5PH13</accession>
<evidence type="ECO:0000313" key="3">
    <source>
        <dbReference type="Proteomes" id="UP001209540"/>
    </source>
</evidence>
<evidence type="ECO:0000256" key="1">
    <source>
        <dbReference type="SAM" id="MobiDB-lite"/>
    </source>
</evidence>